<dbReference type="Proteomes" id="UP000324222">
    <property type="component" value="Unassembled WGS sequence"/>
</dbReference>
<evidence type="ECO:0000313" key="1">
    <source>
        <dbReference type="EMBL" id="MPC75590.1"/>
    </source>
</evidence>
<reference evidence="1 2" key="1">
    <citation type="submission" date="2019-05" db="EMBL/GenBank/DDBJ databases">
        <title>Another draft genome of Portunus trituberculatus and its Hox gene families provides insights of decapod evolution.</title>
        <authorList>
            <person name="Jeong J.-H."/>
            <person name="Song I."/>
            <person name="Kim S."/>
            <person name="Choi T."/>
            <person name="Kim D."/>
            <person name="Ryu S."/>
            <person name="Kim W."/>
        </authorList>
    </citation>
    <scope>NUCLEOTIDE SEQUENCE [LARGE SCALE GENOMIC DNA]</scope>
    <source>
        <tissue evidence="1">Muscle</tissue>
    </source>
</reference>
<name>A0A5B7HT12_PORTR</name>
<keyword evidence="2" id="KW-1185">Reference proteome</keyword>
<protein>
    <submittedName>
        <fullName evidence="1">Uncharacterized protein</fullName>
    </submittedName>
</protein>
<proteinExistence type="predicted"/>
<organism evidence="1 2">
    <name type="scientific">Portunus trituberculatus</name>
    <name type="common">Swimming crab</name>
    <name type="synonym">Neptunus trituberculatus</name>
    <dbReference type="NCBI Taxonomy" id="210409"/>
    <lineage>
        <taxon>Eukaryota</taxon>
        <taxon>Metazoa</taxon>
        <taxon>Ecdysozoa</taxon>
        <taxon>Arthropoda</taxon>
        <taxon>Crustacea</taxon>
        <taxon>Multicrustacea</taxon>
        <taxon>Malacostraca</taxon>
        <taxon>Eumalacostraca</taxon>
        <taxon>Eucarida</taxon>
        <taxon>Decapoda</taxon>
        <taxon>Pleocyemata</taxon>
        <taxon>Brachyura</taxon>
        <taxon>Eubrachyura</taxon>
        <taxon>Portunoidea</taxon>
        <taxon>Portunidae</taxon>
        <taxon>Portuninae</taxon>
        <taxon>Portunus</taxon>
    </lineage>
</organism>
<dbReference type="EMBL" id="VSRR010041458">
    <property type="protein sequence ID" value="MPC75590.1"/>
    <property type="molecule type" value="Genomic_DNA"/>
</dbReference>
<accession>A0A5B7HT12</accession>
<evidence type="ECO:0000313" key="2">
    <source>
        <dbReference type="Proteomes" id="UP000324222"/>
    </source>
</evidence>
<gene>
    <name evidence="1" type="ORF">E2C01_069980</name>
</gene>
<sequence>MFLPWLRDMFRHVPMSGQTRIRRRRLHCQK</sequence>
<comment type="caution">
    <text evidence="1">The sequence shown here is derived from an EMBL/GenBank/DDBJ whole genome shotgun (WGS) entry which is preliminary data.</text>
</comment>
<dbReference type="AlphaFoldDB" id="A0A5B7HT12"/>